<evidence type="ECO:0000259" key="2">
    <source>
        <dbReference type="Pfam" id="PF18914"/>
    </source>
</evidence>
<feature type="non-terminal residue" evidence="3">
    <location>
        <position position="204"/>
    </location>
</feature>
<evidence type="ECO:0000256" key="1">
    <source>
        <dbReference type="SAM" id="MobiDB-lite"/>
    </source>
</evidence>
<comment type="caution">
    <text evidence="3">The sequence shown here is derived from an EMBL/GenBank/DDBJ whole genome shotgun (WGS) entry which is preliminary data.</text>
</comment>
<dbReference type="Proteomes" id="UP000050509">
    <property type="component" value="Unassembled WGS sequence"/>
</dbReference>
<name>A0A0P9F5U4_9CHLR</name>
<dbReference type="InterPro" id="IPR043724">
    <property type="entry name" value="DUF5666"/>
</dbReference>
<organism evidence="3 4">
    <name type="scientific">Kouleothrix aurantiaca</name>
    <dbReference type="NCBI Taxonomy" id="186479"/>
    <lineage>
        <taxon>Bacteria</taxon>
        <taxon>Bacillati</taxon>
        <taxon>Chloroflexota</taxon>
        <taxon>Chloroflexia</taxon>
        <taxon>Chloroflexales</taxon>
        <taxon>Roseiflexineae</taxon>
        <taxon>Roseiflexaceae</taxon>
        <taxon>Kouleothrix</taxon>
    </lineage>
</organism>
<evidence type="ECO:0000313" key="3">
    <source>
        <dbReference type="EMBL" id="KPV47423.1"/>
    </source>
</evidence>
<feature type="compositionally biased region" description="Basic and acidic residues" evidence="1">
    <location>
        <begin position="179"/>
        <end position="189"/>
    </location>
</feature>
<dbReference type="EMBL" id="LJCR01003393">
    <property type="protein sequence ID" value="KPV47423.1"/>
    <property type="molecule type" value="Genomic_DNA"/>
</dbReference>
<feature type="domain" description="DUF5666" evidence="2">
    <location>
        <begin position="21"/>
        <end position="72"/>
    </location>
</feature>
<evidence type="ECO:0000313" key="4">
    <source>
        <dbReference type="Proteomes" id="UP000050509"/>
    </source>
</evidence>
<proteinExistence type="predicted"/>
<accession>A0A0P9F5U4</accession>
<keyword evidence="4" id="KW-1185">Reference proteome</keyword>
<dbReference type="AlphaFoldDB" id="A0A0P9F5U4"/>
<feature type="non-terminal residue" evidence="3">
    <location>
        <position position="1"/>
    </location>
</feature>
<dbReference type="Pfam" id="PF18914">
    <property type="entry name" value="DUF5666"/>
    <property type="match status" value="1"/>
</dbReference>
<reference evidence="3 4" key="1">
    <citation type="submission" date="2015-09" db="EMBL/GenBank/DDBJ databases">
        <title>Draft genome sequence of Kouleothrix aurantiaca JCM 19913.</title>
        <authorList>
            <person name="Hemp J."/>
        </authorList>
    </citation>
    <scope>NUCLEOTIDE SEQUENCE [LARGE SCALE GENOMIC DNA]</scope>
    <source>
        <strain evidence="3 4">COM-B</strain>
    </source>
</reference>
<gene>
    <name evidence="3" type="ORF">SE17_42415</name>
</gene>
<dbReference type="PATRIC" id="fig|186479.3.peg.7056"/>
<feature type="region of interest" description="Disordered" evidence="1">
    <location>
        <begin position="78"/>
        <end position="204"/>
    </location>
</feature>
<protein>
    <recommendedName>
        <fullName evidence="2">DUF5666 domain-containing protein</fullName>
    </recommendedName>
</protein>
<sequence length="204" mass="19860">PTVSAPAAPTVTADTEVKFAGHVMAYSGSSITVGTRTAAITGATEIKGKIVLNAIVQVEAVSTANGLVAREIRLLTTAPADAHPTPGPQGNGGNGADDGANHDQNDDNGGTAGGNGADDGANHDQNDDNGGTAGGNGADDGANHDQNDDNGGSSGGTDDNANHDQNDDNGGSGGGTDDGANHDQNDDHGGSSGGTDDNANHDQN</sequence>